<evidence type="ECO:0000313" key="3">
    <source>
        <dbReference type="Proteomes" id="UP000199517"/>
    </source>
</evidence>
<keyword evidence="3" id="KW-1185">Reference proteome</keyword>
<gene>
    <name evidence="2" type="ORF">SAMN04489710_102190</name>
</gene>
<name>A0A1I1SFW3_9BURK</name>
<reference evidence="3" key="1">
    <citation type="submission" date="2016-10" db="EMBL/GenBank/DDBJ databases">
        <authorList>
            <person name="Varghese N."/>
            <person name="Submissions S."/>
        </authorList>
    </citation>
    <scope>NUCLEOTIDE SEQUENCE [LARGE SCALE GENOMIC DNA]</scope>
    <source>
        <strain evidence="3">DSM 7481</strain>
    </source>
</reference>
<evidence type="ECO:0000256" key="1">
    <source>
        <dbReference type="SAM" id="Phobius"/>
    </source>
</evidence>
<dbReference type="STRING" id="32040.SAMN04489710_102190"/>
<feature type="transmembrane region" description="Helical" evidence="1">
    <location>
        <begin position="44"/>
        <end position="63"/>
    </location>
</feature>
<organism evidence="2 3">
    <name type="scientific">Paracidovorax konjaci</name>
    <dbReference type="NCBI Taxonomy" id="32040"/>
    <lineage>
        <taxon>Bacteria</taxon>
        <taxon>Pseudomonadati</taxon>
        <taxon>Pseudomonadota</taxon>
        <taxon>Betaproteobacteria</taxon>
        <taxon>Burkholderiales</taxon>
        <taxon>Comamonadaceae</taxon>
        <taxon>Paracidovorax</taxon>
    </lineage>
</organism>
<sequence>MPMAASPARLLAEGLADAAGFVLGALAGFGLARWLGFDVFAPGYGAASLIGIAMTGLGGGLGLQLARRALRRRGAHTE</sequence>
<proteinExistence type="predicted"/>
<keyword evidence="1" id="KW-1133">Transmembrane helix</keyword>
<keyword evidence="1" id="KW-0812">Transmembrane</keyword>
<dbReference type="EMBL" id="FOMQ01000002">
    <property type="protein sequence ID" value="SFD45341.1"/>
    <property type="molecule type" value="Genomic_DNA"/>
</dbReference>
<evidence type="ECO:0000313" key="2">
    <source>
        <dbReference type="EMBL" id="SFD45341.1"/>
    </source>
</evidence>
<evidence type="ECO:0008006" key="4">
    <source>
        <dbReference type="Google" id="ProtNLM"/>
    </source>
</evidence>
<dbReference type="AlphaFoldDB" id="A0A1I1SFW3"/>
<keyword evidence="1" id="KW-0472">Membrane</keyword>
<accession>A0A1I1SFW3</accession>
<protein>
    <recommendedName>
        <fullName evidence="4">Major facilitator superfamily (MFS) profile domain-containing protein</fullName>
    </recommendedName>
</protein>
<dbReference type="Proteomes" id="UP000199517">
    <property type="component" value="Unassembled WGS sequence"/>
</dbReference>
<feature type="transmembrane region" description="Helical" evidence="1">
    <location>
        <begin position="12"/>
        <end position="32"/>
    </location>
</feature>